<accession>A0A2T1DM38</accession>
<keyword evidence="3" id="KW-1185">Reference proteome</keyword>
<evidence type="ECO:0000313" key="2">
    <source>
        <dbReference type="EMBL" id="PSB21532.1"/>
    </source>
</evidence>
<organism evidence="2 3">
    <name type="scientific">Phormidesmis priestleyi ULC007</name>
    <dbReference type="NCBI Taxonomy" id="1920490"/>
    <lineage>
        <taxon>Bacteria</taxon>
        <taxon>Bacillati</taxon>
        <taxon>Cyanobacteriota</taxon>
        <taxon>Cyanophyceae</taxon>
        <taxon>Leptolyngbyales</taxon>
        <taxon>Leptolyngbyaceae</taxon>
        <taxon>Phormidesmis</taxon>
    </lineage>
</organism>
<dbReference type="PANTHER" id="PTHR44825:SF1">
    <property type="entry name" value="DNAJ HOMOLOG SUBFAMILY C MEMBER 4"/>
    <property type="match status" value="1"/>
</dbReference>
<comment type="caution">
    <text evidence="2">The sequence shown here is derived from an EMBL/GenBank/DDBJ whole genome shotgun (WGS) entry which is preliminary data.</text>
</comment>
<dbReference type="InterPro" id="IPR052763">
    <property type="entry name" value="DnaJ_C4"/>
</dbReference>
<evidence type="ECO:0000259" key="1">
    <source>
        <dbReference type="PROSITE" id="PS50076"/>
    </source>
</evidence>
<dbReference type="PANTHER" id="PTHR44825">
    <property type="match status" value="1"/>
</dbReference>
<evidence type="ECO:0000313" key="3">
    <source>
        <dbReference type="Proteomes" id="UP000238634"/>
    </source>
</evidence>
<dbReference type="AlphaFoldDB" id="A0A2T1DM38"/>
<sequence length="241" mass="28114">MPHPSSYYQTLDVEPNASQAEIKKAYRRMAKRFHPDVNQEAANHDKITRINQAYEVLGDPQSRRSYDYQLQYALDLEAEEVVGESASDRQKRTAAAQEFYRQQRQAEQDVDSQLKLWLNRVYTPINRQINLILRPFKAQMKELSADPFDDRLMEAFQAYIEDCHKALSKAQTVLRSLPNPPIAAKAAANLYHCLNQVSDGIEELEYFTNNYDDRHLHTGQELFRIAERLRRDALADVRELR</sequence>
<protein>
    <submittedName>
        <fullName evidence="2">Molecular chaperone DnaJ</fullName>
    </submittedName>
</protein>
<proteinExistence type="predicted"/>
<dbReference type="InterPro" id="IPR001623">
    <property type="entry name" value="DnaJ_domain"/>
</dbReference>
<name>A0A2T1DM38_9CYAN</name>
<dbReference type="Proteomes" id="UP000238634">
    <property type="component" value="Unassembled WGS sequence"/>
</dbReference>
<dbReference type="RefSeq" id="WP_073069381.1">
    <property type="nucleotide sequence ID" value="NZ_MPPI01000002.1"/>
</dbReference>
<dbReference type="SUPFAM" id="SSF46565">
    <property type="entry name" value="Chaperone J-domain"/>
    <property type="match status" value="1"/>
</dbReference>
<dbReference type="EMBL" id="PVWG01000002">
    <property type="protein sequence ID" value="PSB21532.1"/>
    <property type="molecule type" value="Genomic_DNA"/>
</dbReference>
<reference evidence="2 3" key="1">
    <citation type="submission" date="2018-02" db="EMBL/GenBank/DDBJ databases">
        <authorList>
            <person name="Cohen D.B."/>
            <person name="Kent A.D."/>
        </authorList>
    </citation>
    <scope>NUCLEOTIDE SEQUENCE [LARGE SCALE GENOMIC DNA]</scope>
    <source>
        <strain evidence="2 3">ULC007</strain>
    </source>
</reference>
<dbReference type="OrthoDB" id="9779889at2"/>
<dbReference type="CDD" id="cd06257">
    <property type="entry name" value="DnaJ"/>
    <property type="match status" value="1"/>
</dbReference>
<dbReference type="SMART" id="SM00271">
    <property type="entry name" value="DnaJ"/>
    <property type="match status" value="1"/>
</dbReference>
<dbReference type="PROSITE" id="PS50076">
    <property type="entry name" value="DNAJ_2"/>
    <property type="match status" value="1"/>
</dbReference>
<dbReference type="STRING" id="1920490.GCA_001895925_01536"/>
<dbReference type="Pfam" id="PF00226">
    <property type="entry name" value="DnaJ"/>
    <property type="match status" value="1"/>
</dbReference>
<reference evidence="2 3" key="2">
    <citation type="submission" date="2018-03" db="EMBL/GenBank/DDBJ databases">
        <title>The ancient ancestry and fast evolution of plastids.</title>
        <authorList>
            <person name="Moore K.R."/>
            <person name="Magnabosco C."/>
            <person name="Momper L."/>
            <person name="Gold D.A."/>
            <person name="Bosak T."/>
            <person name="Fournier G.P."/>
        </authorList>
    </citation>
    <scope>NUCLEOTIDE SEQUENCE [LARGE SCALE GENOMIC DNA]</scope>
    <source>
        <strain evidence="2 3">ULC007</strain>
    </source>
</reference>
<feature type="domain" description="J" evidence="1">
    <location>
        <begin position="6"/>
        <end position="70"/>
    </location>
</feature>
<gene>
    <name evidence="2" type="ORF">C7B65_02785</name>
</gene>
<dbReference type="PRINTS" id="PR00625">
    <property type="entry name" value="JDOMAIN"/>
</dbReference>
<dbReference type="Gene3D" id="1.10.287.110">
    <property type="entry name" value="DnaJ domain"/>
    <property type="match status" value="1"/>
</dbReference>
<dbReference type="InterPro" id="IPR036869">
    <property type="entry name" value="J_dom_sf"/>
</dbReference>